<dbReference type="CDD" id="cd03046">
    <property type="entry name" value="GST_N_GTT1_like"/>
    <property type="match status" value="1"/>
</dbReference>
<dbReference type="InterPro" id="IPR040079">
    <property type="entry name" value="Glutathione_S-Trfase"/>
</dbReference>
<keyword evidence="4" id="KW-1185">Reference proteome</keyword>
<evidence type="ECO:0000259" key="1">
    <source>
        <dbReference type="PROSITE" id="PS50404"/>
    </source>
</evidence>
<dbReference type="InterPro" id="IPR004045">
    <property type="entry name" value="Glutathione_S-Trfase_N"/>
</dbReference>
<dbReference type="SFLD" id="SFLDG01150">
    <property type="entry name" value="Main.1:_Beta-like"/>
    <property type="match status" value="1"/>
</dbReference>
<feature type="domain" description="GST C-terminal" evidence="2">
    <location>
        <begin position="81"/>
        <end position="200"/>
    </location>
</feature>
<dbReference type="Pfam" id="PF13417">
    <property type="entry name" value="GST_N_3"/>
    <property type="match status" value="1"/>
</dbReference>
<comment type="caution">
    <text evidence="3">The sequence shown here is derived from an EMBL/GenBank/DDBJ whole genome shotgun (WGS) entry which is preliminary data.</text>
</comment>
<dbReference type="SUPFAM" id="SSF47616">
    <property type="entry name" value="GST C-terminal domain-like"/>
    <property type="match status" value="1"/>
</dbReference>
<dbReference type="Gene3D" id="1.20.1050.10">
    <property type="match status" value="1"/>
</dbReference>
<evidence type="ECO:0000313" key="3">
    <source>
        <dbReference type="EMBL" id="MCG7506443.1"/>
    </source>
</evidence>
<dbReference type="SFLD" id="SFLDG00358">
    <property type="entry name" value="Main_(cytGST)"/>
    <property type="match status" value="1"/>
</dbReference>
<name>A0ABS9QHX4_9HYPH</name>
<gene>
    <name evidence="3" type="ORF">L4923_15565</name>
</gene>
<dbReference type="SFLD" id="SFLDS00019">
    <property type="entry name" value="Glutathione_Transferase_(cytos"/>
    <property type="match status" value="1"/>
</dbReference>
<dbReference type="Gene3D" id="3.40.30.10">
    <property type="entry name" value="Glutaredoxin"/>
    <property type="match status" value="1"/>
</dbReference>
<evidence type="ECO:0000313" key="4">
    <source>
        <dbReference type="Proteomes" id="UP001201701"/>
    </source>
</evidence>
<dbReference type="CDD" id="cd03207">
    <property type="entry name" value="GST_C_8"/>
    <property type="match status" value="1"/>
</dbReference>
<protein>
    <submittedName>
        <fullName evidence="3">Glutathione S-transferase family protein</fullName>
    </submittedName>
</protein>
<sequence length="200" mass="22244">MYKAVGSRGSRVSRVVWMLEELGEPYEFVPVKLRSPEAYALNPSGKVPILIDDELTITDSAAICTYLADKHADKGMGANIGLAGRAEMDSWMHFAQSEVEAPLWNKLRHRFILPDELRVDVGPATAHDFASEVKALDRRLGENQYALGDRFSAVDVMLGDMGAWARAGRFRIESDRVNAYMDRVLGRPARARSQAVCGFQ</sequence>
<dbReference type="SUPFAM" id="SSF52833">
    <property type="entry name" value="Thioredoxin-like"/>
    <property type="match status" value="1"/>
</dbReference>
<feature type="domain" description="GST N-terminal" evidence="1">
    <location>
        <begin position="1"/>
        <end position="75"/>
    </location>
</feature>
<organism evidence="3 4">
    <name type="scientific">Mesorhizobium retamae</name>
    <dbReference type="NCBI Taxonomy" id="2912854"/>
    <lineage>
        <taxon>Bacteria</taxon>
        <taxon>Pseudomonadati</taxon>
        <taxon>Pseudomonadota</taxon>
        <taxon>Alphaproteobacteria</taxon>
        <taxon>Hyphomicrobiales</taxon>
        <taxon>Phyllobacteriaceae</taxon>
        <taxon>Mesorhizobium</taxon>
    </lineage>
</organism>
<dbReference type="Proteomes" id="UP001201701">
    <property type="component" value="Unassembled WGS sequence"/>
</dbReference>
<dbReference type="PANTHER" id="PTHR44051:SF8">
    <property type="entry name" value="GLUTATHIONE S-TRANSFERASE GSTA"/>
    <property type="match status" value="1"/>
</dbReference>
<dbReference type="PROSITE" id="PS50405">
    <property type="entry name" value="GST_CTER"/>
    <property type="match status" value="1"/>
</dbReference>
<accession>A0ABS9QHX4</accession>
<dbReference type="PROSITE" id="PS50404">
    <property type="entry name" value="GST_NTER"/>
    <property type="match status" value="1"/>
</dbReference>
<proteinExistence type="predicted"/>
<dbReference type="PANTHER" id="PTHR44051">
    <property type="entry name" value="GLUTATHIONE S-TRANSFERASE-RELATED"/>
    <property type="match status" value="1"/>
</dbReference>
<dbReference type="RefSeq" id="WP_239366633.1">
    <property type="nucleotide sequence ID" value="NZ_JAKREW010000014.1"/>
</dbReference>
<dbReference type="InterPro" id="IPR036249">
    <property type="entry name" value="Thioredoxin-like_sf"/>
</dbReference>
<dbReference type="EMBL" id="JAKREW010000014">
    <property type="protein sequence ID" value="MCG7506443.1"/>
    <property type="molecule type" value="Genomic_DNA"/>
</dbReference>
<evidence type="ECO:0000259" key="2">
    <source>
        <dbReference type="PROSITE" id="PS50405"/>
    </source>
</evidence>
<reference evidence="3 4" key="1">
    <citation type="submission" date="2022-02" db="EMBL/GenBank/DDBJ databases">
        <title>Draft genome sequence of Mezorhizobium retamae strain IRAMC:0171 isolated from Retama raetam nodules.</title>
        <authorList>
            <person name="Bengaied R."/>
            <person name="Sbissi I."/>
            <person name="Huber K."/>
            <person name="Ghodbane F."/>
            <person name="Nouioui I."/>
            <person name="Tarhouni M."/>
            <person name="Gtari M."/>
        </authorList>
    </citation>
    <scope>NUCLEOTIDE SEQUENCE [LARGE SCALE GENOMIC DNA]</scope>
    <source>
        <strain evidence="3 4">IRAMC:0171</strain>
    </source>
</reference>
<dbReference type="InterPro" id="IPR036282">
    <property type="entry name" value="Glutathione-S-Trfase_C_sf"/>
</dbReference>
<dbReference type="InterPro" id="IPR010987">
    <property type="entry name" value="Glutathione-S-Trfase_C-like"/>
</dbReference>